<dbReference type="InterPro" id="IPR037171">
    <property type="entry name" value="NagB/RpiA_transferase-like"/>
</dbReference>
<reference evidence="3 4" key="1">
    <citation type="submission" date="2018-04" db="EMBL/GenBank/DDBJ databases">
        <title>Genomic Encyclopedia of Archaeal and Bacterial Type Strains, Phase II (KMG-II): from individual species to whole genera.</title>
        <authorList>
            <person name="Goeker M."/>
        </authorList>
    </citation>
    <scope>NUCLEOTIDE SEQUENCE [LARGE SCALE GENOMIC DNA]</scope>
    <source>
        <strain evidence="3 4">DSM 45169</strain>
    </source>
</reference>
<comment type="caution">
    <text evidence="3">The sequence shown here is derived from an EMBL/GenBank/DDBJ whole genome shotgun (WGS) entry which is preliminary data.</text>
</comment>
<evidence type="ECO:0000313" key="4">
    <source>
        <dbReference type="Proteomes" id="UP000241639"/>
    </source>
</evidence>
<dbReference type="SUPFAM" id="SSF100950">
    <property type="entry name" value="NagB/RpiA/CoA transferase-like"/>
    <property type="match status" value="1"/>
</dbReference>
<feature type="domain" description="LUD" evidence="2">
    <location>
        <begin position="53"/>
        <end position="232"/>
    </location>
</feature>
<protein>
    <recommendedName>
        <fullName evidence="1">Lactate utilization protein C</fullName>
    </recommendedName>
</protein>
<organism evidence="3 4">
    <name type="scientific">Desmospora activa DSM 45169</name>
    <dbReference type="NCBI Taxonomy" id="1121389"/>
    <lineage>
        <taxon>Bacteria</taxon>
        <taxon>Bacillati</taxon>
        <taxon>Bacillota</taxon>
        <taxon>Bacilli</taxon>
        <taxon>Bacillales</taxon>
        <taxon>Thermoactinomycetaceae</taxon>
        <taxon>Desmospora</taxon>
    </lineage>
</organism>
<dbReference type="AlphaFoldDB" id="A0A2T4ZCY3"/>
<evidence type="ECO:0000256" key="1">
    <source>
        <dbReference type="HAMAP-Rule" id="MF_02104"/>
    </source>
</evidence>
<dbReference type="HAMAP" id="MF_02104">
    <property type="entry name" value="LutC"/>
    <property type="match status" value="1"/>
</dbReference>
<dbReference type="InterPro" id="IPR022823">
    <property type="entry name" value="LutC"/>
</dbReference>
<accession>A0A2T4ZCY3</accession>
<evidence type="ECO:0000313" key="3">
    <source>
        <dbReference type="EMBL" id="PTM59751.1"/>
    </source>
</evidence>
<dbReference type="Pfam" id="PF02589">
    <property type="entry name" value="LUD_dom"/>
    <property type="match status" value="1"/>
</dbReference>
<dbReference type="Proteomes" id="UP000241639">
    <property type="component" value="Unassembled WGS sequence"/>
</dbReference>
<dbReference type="RefSeq" id="WP_107726983.1">
    <property type="nucleotide sequence ID" value="NZ_PZZP01000001.1"/>
</dbReference>
<dbReference type="InterPro" id="IPR024185">
    <property type="entry name" value="FTHF_cligase-like_sf"/>
</dbReference>
<proteinExistence type="inferred from homology"/>
<dbReference type="PANTHER" id="PTHR43682">
    <property type="entry name" value="LACTATE UTILIZATION PROTEIN C"/>
    <property type="match status" value="1"/>
</dbReference>
<dbReference type="OrthoDB" id="9794157at2"/>
<name>A0A2T4ZCY3_9BACL</name>
<evidence type="ECO:0000259" key="2">
    <source>
        <dbReference type="Pfam" id="PF02589"/>
    </source>
</evidence>
<comment type="similarity">
    <text evidence="1">Belongs to the LutC/YkgG family.</text>
</comment>
<comment type="function">
    <text evidence="1">Is involved in L-lactate degradation and allows cells to grow with lactate as the sole carbon source.</text>
</comment>
<sequence length="235" mass="26638">MNMDKRERFLNRIADKLGRERRREVNRPAWSYTPQWNRMAGFDQKRLTAVLAEQCDRIHTTCILSTADKLPQVLAEAIPVSAQRIVTWDDPRFAEYGLSDYFQEAQTRGDWDVHRWDPARGEENIHIAERADVGITFSDITLAESGTVVLFSGDGKGRSVSLLPHTYIAIIPQSTIVPRMSHATREIHQRVERGEIIPSCINFISGPSNSADIEMNLVVGVHGPVRATYIVVEDR</sequence>
<dbReference type="GO" id="GO:0006089">
    <property type="term" value="P:lactate metabolic process"/>
    <property type="evidence" value="ECO:0007669"/>
    <property type="project" value="UniProtKB-UniRule"/>
</dbReference>
<gene>
    <name evidence="1" type="primary">lutC</name>
    <name evidence="3" type="ORF">C8J48_2382</name>
</gene>
<dbReference type="Gene3D" id="3.40.50.10420">
    <property type="entry name" value="NagB/RpiA/CoA transferase-like"/>
    <property type="match status" value="1"/>
</dbReference>
<dbReference type="InterPro" id="IPR003741">
    <property type="entry name" value="LUD_dom"/>
</dbReference>
<dbReference type="PANTHER" id="PTHR43682:SF1">
    <property type="entry name" value="LACTATE UTILIZATION PROTEIN C"/>
    <property type="match status" value="1"/>
</dbReference>
<dbReference type="EMBL" id="PZZP01000001">
    <property type="protein sequence ID" value="PTM59751.1"/>
    <property type="molecule type" value="Genomic_DNA"/>
</dbReference>
<keyword evidence="4" id="KW-1185">Reference proteome</keyword>